<dbReference type="InterPro" id="IPR009003">
    <property type="entry name" value="Peptidase_S1_PA"/>
</dbReference>
<dbReference type="PANTHER" id="PTHR15462">
    <property type="entry name" value="SERINE PROTEASE"/>
    <property type="match status" value="1"/>
</dbReference>
<dbReference type="Gene3D" id="2.40.10.10">
    <property type="entry name" value="Trypsin-like serine proteases"/>
    <property type="match status" value="2"/>
</dbReference>
<evidence type="ECO:0000256" key="1">
    <source>
        <dbReference type="ARBA" id="ARBA00022729"/>
    </source>
</evidence>
<dbReference type="InterPro" id="IPR043504">
    <property type="entry name" value="Peptidase_S1_PA_chymotrypsin"/>
</dbReference>
<keyword evidence="3" id="KW-0812">Transmembrane</keyword>
<reference evidence="4 5" key="1">
    <citation type="submission" date="2018-02" db="EMBL/GenBank/DDBJ databases">
        <title>Bacteriophage NCPPB3778 and a type I-E CRISPR drive the evolution of the US Biological Select Agent, Rathayibacter toxicus.</title>
        <authorList>
            <person name="Davis E.W.II."/>
            <person name="Tabima J.F."/>
            <person name="Weisberg A.J."/>
            <person name="Lopes L.D."/>
            <person name="Wiseman M.S."/>
            <person name="Wiseman M.S."/>
            <person name="Pupko T."/>
            <person name="Belcher M.S."/>
            <person name="Sechler A.J."/>
            <person name="Tancos M.A."/>
            <person name="Schroeder B.K."/>
            <person name="Murray T.D."/>
            <person name="Luster D.G."/>
            <person name="Schneider W.L."/>
            <person name="Rogers E."/>
            <person name="Andreote F.D."/>
            <person name="Grunwald N.J."/>
            <person name="Putnam M.L."/>
            <person name="Chang J.H."/>
        </authorList>
    </citation>
    <scope>NUCLEOTIDE SEQUENCE [LARGE SCALE GENOMIC DNA]</scope>
    <source>
        <strain evidence="4 5">AY1B3</strain>
    </source>
</reference>
<dbReference type="RefSeq" id="WP_104290632.1">
    <property type="nucleotide sequence ID" value="NZ_PSXY01000017.1"/>
</dbReference>
<dbReference type="PANTHER" id="PTHR15462:SF8">
    <property type="entry name" value="SERINE PROTEASE"/>
    <property type="match status" value="1"/>
</dbReference>
<dbReference type="EMBL" id="PSXY01000017">
    <property type="protein sequence ID" value="PPF66736.1"/>
    <property type="molecule type" value="Genomic_DNA"/>
</dbReference>
<feature type="region of interest" description="Disordered" evidence="2">
    <location>
        <begin position="1"/>
        <end position="24"/>
    </location>
</feature>
<keyword evidence="3" id="KW-1133">Transmembrane helix</keyword>
<feature type="transmembrane region" description="Helical" evidence="3">
    <location>
        <begin position="31"/>
        <end position="53"/>
    </location>
</feature>
<comment type="caution">
    <text evidence="4">The sequence shown here is derived from an EMBL/GenBank/DDBJ whole genome shotgun (WGS) entry which is preliminary data.</text>
</comment>
<name>A0A2S5VSF9_9MICO</name>
<dbReference type="AlphaFoldDB" id="A0A2S5VSF9"/>
<dbReference type="InterPro" id="IPR050966">
    <property type="entry name" value="Glutamyl_endopeptidase"/>
</dbReference>
<evidence type="ECO:0000256" key="3">
    <source>
        <dbReference type="SAM" id="Phobius"/>
    </source>
</evidence>
<proteinExistence type="predicted"/>
<evidence type="ECO:0000313" key="5">
    <source>
        <dbReference type="Proteomes" id="UP000239241"/>
    </source>
</evidence>
<keyword evidence="1" id="KW-0732">Signal</keyword>
<dbReference type="SUPFAM" id="SSF50494">
    <property type="entry name" value="Trypsin-like serine proteases"/>
    <property type="match status" value="1"/>
</dbReference>
<gene>
    <name evidence="4" type="ORF">C5E16_10655</name>
</gene>
<protein>
    <submittedName>
        <fullName evidence="4">Peptidase</fullName>
    </submittedName>
</protein>
<organism evidence="4 5">
    <name type="scientific">Clavibacter michiganensis</name>
    <dbReference type="NCBI Taxonomy" id="28447"/>
    <lineage>
        <taxon>Bacteria</taxon>
        <taxon>Bacillati</taxon>
        <taxon>Actinomycetota</taxon>
        <taxon>Actinomycetes</taxon>
        <taxon>Micrococcales</taxon>
        <taxon>Microbacteriaceae</taxon>
        <taxon>Clavibacter</taxon>
    </lineage>
</organism>
<feature type="compositionally biased region" description="Basic and acidic residues" evidence="2">
    <location>
        <begin position="1"/>
        <end position="13"/>
    </location>
</feature>
<accession>A0A2S5VSF9</accession>
<dbReference type="Proteomes" id="UP000239241">
    <property type="component" value="Unassembled WGS sequence"/>
</dbReference>
<evidence type="ECO:0000256" key="2">
    <source>
        <dbReference type="SAM" id="MobiDB-lite"/>
    </source>
</evidence>
<keyword evidence="3" id="KW-0472">Membrane</keyword>
<sequence length="333" mass="33757">MHARALSDRRHPGDGGAPDPARGRRGRVLRAAVGAAVALAVGCGGAAGVPVAAEAHARPDAQPAAPSSIHQDADDAVAYWTPERIRAAVPDDGGFTAGRTAPVADAELVHSAPGRLGAQSSIGILTFLRGGQEKSCTASAIRSGSGLMVATAGHCLLRGGESATRIAFTPGWDGANRPYGTWGGDEYQVPDAWRSRGDAGHDAAFVRMLKRPSGPLLADAVKALTPDFGLAKAGLHYLTLGYPGSPSNLVSKPLSTCVGPAYPTGDGRLAMVGCAAEGGMSGGPLIHVSTAAARGTQTGVISTSYDGLFGVGTAVTPWGATERRVFDDVDSFG</sequence>
<evidence type="ECO:0000313" key="4">
    <source>
        <dbReference type="EMBL" id="PPF66736.1"/>
    </source>
</evidence>